<evidence type="ECO:0000256" key="1">
    <source>
        <dbReference type="SAM" id="MobiDB-lite"/>
    </source>
</evidence>
<proteinExistence type="predicted"/>
<gene>
    <name evidence="2" type="ORF">C4D60_Mb10t28820</name>
</gene>
<dbReference type="Proteomes" id="UP000317650">
    <property type="component" value="Chromosome 10"/>
</dbReference>
<evidence type="ECO:0000313" key="3">
    <source>
        <dbReference type="Proteomes" id="UP000317650"/>
    </source>
</evidence>
<keyword evidence="3" id="KW-1185">Reference proteome</keyword>
<reference evidence="2 3" key="1">
    <citation type="journal article" date="2019" name="Nat. Plants">
        <title>Genome sequencing of Musa balbisiana reveals subgenome evolution and function divergence in polyploid bananas.</title>
        <authorList>
            <person name="Yao X."/>
        </authorList>
    </citation>
    <scope>NUCLEOTIDE SEQUENCE [LARGE SCALE GENOMIC DNA]</scope>
    <source>
        <strain evidence="3">cv. DH-PKW</strain>
        <tissue evidence="2">Leaves</tissue>
    </source>
</reference>
<name>A0A4S8J0M4_MUSBA</name>
<dbReference type="EMBL" id="PYDT01000008">
    <property type="protein sequence ID" value="THU54785.1"/>
    <property type="molecule type" value="Genomic_DNA"/>
</dbReference>
<protein>
    <submittedName>
        <fullName evidence="2">Uncharacterized protein</fullName>
    </submittedName>
</protein>
<dbReference type="AlphaFoldDB" id="A0A4S8J0M4"/>
<organism evidence="2 3">
    <name type="scientific">Musa balbisiana</name>
    <name type="common">Banana</name>
    <dbReference type="NCBI Taxonomy" id="52838"/>
    <lineage>
        <taxon>Eukaryota</taxon>
        <taxon>Viridiplantae</taxon>
        <taxon>Streptophyta</taxon>
        <taxon>Embryophyta</taxon>
        <taxon>Tracheophyta</taxon>
        <taxon>Spermatophyta</taxon>
        <taxon>Magnoliopsida</taxon>
        <taxon>Liliopsida</taxon>
        <taxon>Zingiberales</taxon>
        <taxon>Musaceae</taxon>
        <taxon>Musa</taxon>
    </lineage>
</organism>
<evidence type="ECO:0000313" key="2">
    <source>
        <dbReference type="EMBL" id="THU54785.1"/>
    </source>
</evidence>
<comment type="caution">
    <text evidence="2">The sequence shown here is derived from an EMBL/GenBank/DDBJ whole genome shotgun (WGS) entry which is preliminary data.</text>
</comment>
<accession>A0A4S8J0M4</accession>
<feature type="region of interest" description="Disordered" evidence="1">
    <location>
        <begin position="45"/>
        <end position="90"/>
    </location>
</feature>
<sequence>MVVYHPLPLFNARRKQQHCVAGNDPKPSEFLVFIEAHVLVRKHMQCTTRSSSSSSSSPPPPPSAMNELNEAAAGPPVDGLPLGTTYVNLT</sequence>